<evidence type="ECO:0000259" key="3">
    <source>
        <dbReference type="PROSITE" id="PS50011"/>
    </source>
</evidence>
<evidence type="ECO:0000256" key="1">
    <source>
        <dbReference type="ARBA" id="ARBA00022741"/>
    </source>
</evidence>
<dbReference type="Proteomes" id="UP001140206">
    <property type="component" value="Chromosome 5"/>
</dbReference>
<keyword evidence="6" id="KW-0418">Kinase</keyword>
<evidence type="ECO:0000313" key="5">
    <source>
        <dbReference type="EMBL" id="KAJ4758901.1"/>
    </source>
</evidence>
<dbReference type="PROSITE" id="PS50011">
    <property type="entry name" value="PROTEIN_KINASE_DOM"/>
    <property type="match status" value="1"/>
</dbReference>
<dbReference type="EMBL" id="JAMFTS010000002">
    <property type="protein sequence ID" value="KAJ4800118.1"/>
    <property type="molecule type" value="Genomic_DNA"/>
</dbReference>
<feature type="domain" description="Protein kinase" evidence="3">
    <location>
        <begin position="32"/>
        <end position="287"/>
    </location>
</feature>
<dbReference type="InterPro" id="IPR001245">
    <property type="entry name" value="Ser-Thr/Tyr_kinase_cat_dom"/>
</dbReference>
<accession>A0AAV8GB57</accession>
<dbReference type="FunFam" id="3.30.200.20:FF:000521">
    <property type="entry name" value="Protein kinase superfamily protein"/>
    <property type="match status" value="1"/>
</dbReference>
<dbReference type="GO" id="GO:0005524">
    <property type="term" value="F:ATP binding"/>
    <property type="evidence" value="ECO:0007669"/>
    <property type="project" value="UniProtKB-KW"/>
</dbReference>
<dbReference type="EMBL" id="JAMFTS010000005">
    <property type="protein sequence ID" value="KAJ4746220.1"/>
    <property type="molecule type" value="Genomic_DNA"/>
</dbReference>
<dbReference type="GO" id="GO:0004672">
    <property type="term" value="F:protein kinase activity"/>
    <property type="evidence" value="ECO:0007669"/>
    <property type="project" value="InterPro"/>
</dbReference>
<evidence type="ECO:0000313" key="6">
    <source>
        <dbReference type="EMBL" id="KAJ4800118.1"/>
    </source>
</evidence>
<evidence type="ECO:0000313" key="4">
    <source>
        <dbReference type="EMBL" id="KAJ4746220.1"/>
    </source>
</evidence>
<dbReference type="PANTHER" id="PTHR27001:SF20">
    <property type="entry name" value="PROTEIN KINASE SUPERFAMILY PROTEIN"/>
    <property type="match status" value="1"/>
</dbReference>
<gene>
    <name evidence="6" type="ORF">LUZ62_051364</name>
    <name evidence="5" type="ORF">LUZ62_069276</name>
    <name evidence="4" type="ORF">LUZ62_080625</name>
</gene>
<protein>
    <submittedName>
        <fullName evidence="6">Protein kinase superfamily protein</fullName>
    </submittedName>
</protein>
<proteinExistence type="predicted"/>
<keyword evidence="1" id="KW-0547">Nucleotide-binding</keyword>
<dbReference type="GO" id="GO:0005886">
    <property type="term" value="C:plasma membrane"/>
    <property type="evidence" value="ECO:0007669"/>
    <property type="project" value="TreeGrafter"/>
</dbReference>
<keyword evidence="2" id="KW-0067">ATP-binding</keyword>
<keyword evidence="7" id="KW-1185">Reference proteome</keyword>
<dbReference type="AlphaFoldDB" id="A0AAV8GB57"/>
<dbReference type="Gene3D" id="1.10.510.10">
    <property type="entry name" value="Transferase(Phosphotransferase) domain 1"/>
    <property type="match status" value="1"/>
</dbReference>
<organism evidence="6 7">
    <name type="scientific">Rhynchospora pubera</name>
    <dbReference type="NCBI Taxonomy" id="906938"/>
    <lineage>
        <taxon>Eukaryota</taxon>
        <taxon>Viridiplantae</taxon>
        <taxon>Streptophyta</taxon>
        <taxon>Embryophyta</taxon>
        <taxon>Tracheophyta</taxon>
        <taxon>Spermatophyta</taxon>
        <taxon>Magnoliopsida</taxon>
        <taxon>Liliopsida</taxon>
        <taxon>Poales</taxon>
        <taxon>Cyperaceae</taxon>
        <taxon>Cyperoideae</taxon>
        <taxon>Rhynchosporeae</taxon>
        <taxon>Rhynchospora</taxon>
    </lineage>
</organism>
<keyword evidence="6" id="KW-0808">Transferase</keyword>
<dbReference type="SUPFAM" id="SSF56112">
    <property type="entry name" value="Protein kinase-like (PK-like)"/>
    <property type="match status" value="1"/>
</dbReference>
<evidence type="ECO:0000256" key="2">
    <source>
        <dbReference type="ARBA" id="ARBA00022840"/>
    </source>
</evidence>
<sequence>MHRRLRSLHLSRSGISPVVKKYKNKEIERATNGFSMVIKTGPDGTTYKAQFENGHICDVKRAKSSEQGNGDFLKEVQLLGRLHHRHVVRLLGFSDEDNRFLIFDHMENGSLKECLHDPLRSPLSWRIRLKIAIDVAAALEYLYYFCDPPVFHVSVTSKSVMLDSDYTAKLSDVGLLNCNTSNNSNASCSRENIEQKRKELVFQYGVLVLELVTGQAVSEEKELVRWVQASGFHGSLHKMVDADLGNTYNSKELHSLLVVARLCTKIGNDSFVSVPLVHRYLQKRLDS</sequence>
<dbReference type="Proteomes" id="UP001140206">
    <property type="component" value="Chromosome 2"/>
</dbReference>
<dbReference type="PANTHER" id="PTHR27001">
    <property type="entry name" value="OS01G0253100 PROTEIN"/>
    <property type="match status" value="1"/>
</dbReference>
<dbReference type="EMBL" id="JAMFTS010000004">
    <property type="protein sequence ID" value="KAJ4758901.1"/>
    <property type="molecule type" value="Genomic_DNA"/>
</dbReference>
<name>A0AAV8GB57_9POAL</name>
<reference evidence="6" key="1">
    <citation type="submission" date="2022-08" db="EMBL/GenBank/DDBJ databases">
        <authorList>
            <person name="Marques A."/>
        </authorList>
    </citation>
    <scope>NUCLEOTIDE SEQUENCE</scope>
    <source>
        <strain evidence="6">RhyPub2mFocal</strain>
        <tissue evidence="6">Leaves</tissue>
    </source>
</reference>
<dbReference type="InterPro" id="IPR000719">
    <property type="entry name" value="Prot_kinase_dom"/>
</dbReference>
<dbReference type="Pfam" id="PF07714">
    <property type="entry name" value="PK_Tyr_Ser-Thr"/>
    <property type="match status" value="1"/>
</dbReference>
<comment type="caution">
    <text evidence="6">The sequence shown here is derived from an EMBL/GenBank/DDBJ whole genome shotgun (WGS) entry which is preliminary data.</text>
</comment>
<dbReference type="Gene3D" id="3.30.200.20">
    <property type="entry name" value="Phosphorylase Kinase, domain 1"/>
    <property type="match status" value="1"/>
</dbReference>
<dbReference type="Proteomes" id="UP001140206">
    <property type="component" value="Chromosome 4"/>
</dbReference>
<dbReference type="InterPro" id="IPR011009">
    <property type="entry name" value="Kinase-like_dom_sf"/>
</dbReference>
<evidence type="ECO:0000313" key="7">
    <source>
        <dbReference type="Proteomes" id="UP001140206"/>
    </source>
</evidence>